<gene>
    <name evidence="14" type="ORF">HKW67_09360</name>
</gene>
<dbReference type="KEGG" id="ggr:HKW67_09360"/>
<dbReference type="GO" id="GO:0009279">
    <property type="term" value="C:cell outer membrane"/>
    <property type="evidence" value="ECO:0007669"/>
    <property type="project" value="UniProtKB-SubCell"/>
</dbReference>
<dbReference type="SUPFAM" id="SSF49452">
    <property type="entry name" value="Starch-binding domain-like"/>
    <property type="match status" value="1"/>
</dbReference>
<dbReference type="Proteomes" id="UP000500938">
    <property type="component" value="Chromosome"/>
</dbReference>
<keyword evidence="15" id="KW-1185">Reference proteome</keyword>
<evidence type="ECO:0000256" key="10">
    <source>
        <dbReference type="RuleBase" id="RU003357"/>
    </source>
</evidence>
<keyword evidence="7 10" id="KW-0472">Membrane</keyword>
<dbReference type="InterPro" id="IPR036942">
    <property type="entry name" value="Beta-barrel_TonB_sf"/>
</dbReference>
<dbReference type="GO" id="GO:0015344">
    <property type="term" value="F:siderophore uptake transmembrane transporter activity"/>
    <property type="evidence" value="ECO:0007669"/>
    <property type="project" value="TreeGrafter"/>
</dbReference>
<dbReference type="EMBL" id="CP053085">
    <property type="protein sequence ID" value="QJR35703.1"/>
    <property type="molecule type" value="Genomic_DNA"/>
</dbReference>
<evidence type="ECO:0000313" key="15">
    <source>
        <dbReference type="Proteomes" id="UP000500938"/>
    </source>
</evidence>
<dbReference type="GO" id="GO:0044718">
    <property type="term" value="P:siderophore transmembrane transport"/>
    <property type="evidence" value="ECO:0007669"/>
    <property type="project" value="TreeGrafter"/>
</dbReference>
<accession>A0A6M4ILY4</accession>
<evidence type="ECO:0000256" key="8">
    <source>
        <dbReference type="ARBA" id="ARBA00023170"/>
    </source>
</evidence>
<keyword evidence="5 11" id="KW-0732">Signal</keyword>
<evidence type="ECO:0000256" key="1">
    <source>
        <dbReference type="ARBA" id="ARBA00004571"/>
    </source>
</evidence>
<evidence type="ECO:0000259" key="12">
    <source>
        <dbReference type="Pfam" id="PF00593"/>
    </source>
</evidence>
<feature type="domain" description="TonB-dependent receptor-like beta-barrel" evidence="12">
    <location>
        <begin position="319"/>
        <end position="748"/>
    </location>
</feature>
<dbReference type="Gene3D" id="2.40.170.20">
    <property type="entry name" value="TonB-dependent receptor, beta-barrel domain"/>
    <property type="match status" value="1"/>
</dbReference>
<evidence type="ECO:0000256" key="2">
    <source>
        <dbReference type="ARBA" id="ARBA00022448"/>
    </source>
</evidence>
<proteinExistence type="inferred from homology"/>
<dbReference type="Pfam" id="PF07715">
    <property type="entry name" value="Plug"/>
    <property type="match status" value="1"/>
</dbReference>
<evidence type="ECO:0000259" key="13">
    <source>
        <dbReference type="Pfam" id="PF07715"/>
    </source>
</evidence>
<comment type="subcellular location">
    <subcellularLocation>
        <location evidence="1">Cell outer membrane</location>
        <topology evidence="1">Multi-pass membrane protein</topology>
    </subcellularLocation>
</comment>
<keyword evidence="4" id="KW-0812">Transmembrane</keyword>
<dbReference type="PANTHER" id="PTHR30069">
    <property type="entry name" value="TONB-DEPENDENT OUTER MEMBRANE RECEPTOR"/>
    <property type="match status" value="1"/>
</dbReference>
<sequence length="785" mass="84705">MITWPTAASRTRILLLALVAMGCASPSLLAAQSTGTILGRVVSAATREAIPGVVIRVPATASANALTALSDSVGGFVLRNVPVGVTRLELRRIGFAPIVRSDIVVSTARSAELLVELTPVATELAAVTVAPTYFPPLPPASFPVSTQRFGAEEVRRAPGVQEDVVRAVSVLPGVGVTTAGRNDLVVRGGAPFENLFTVDGIEVPNINHFGTQGSTGGPLSLINVAFVEDVALSAGGFGVRYSDRTASVTAIRLREGSRDRISGSVNISATGGGAYVEGPLGARGSFLLGVRRSYLDFIFKAAGFGFIPSYRDLTGKAVWRPSSRDQLSAVLIGAQGTVTFNNDTDENRFENSRVVAPQQDQYFSGLIWQRTLSKGLLTATLGRTFTRYTTTQNDSGGPGREPSVVFAANTTEGEQSLRTDLQWQLAPRVDVETGVVAKYGSDLRYDLTVPGAFRRDAAYVEQPLRRDTSFTATRGALYSQATTRVGDRLRVTLGVRGDWYRYLSNAVRAAPRASAVWQHDARTTASVSVGRYWQPPQLIWLVGDTSNASLKPFAADQAIAGVSRTLRDDVKLQVEVYGKRYRQYPARRFRPQAVLQPSGFDDATNDIPFGLEPLANVGRGTVIGAELLLQKKLSQVPVYALLTVSANRTRFTAIDGVERPGAFDAPVVANVLLGWRPNAKWELSTRLRTATGLLTTPFVNAGVREGTLDFTQYNAGGRLPQFFSLDARVDRRWQVGKSQLITYLDVQNATARQNVSAVAWNARLRAPERQTSIGVLPSIGIDWTF</sequence>
<comment type="similarity">
    <text evidence="10">Belongs to the TonB-dependent receptor family.</text>
</comment>
<evidence type="ECO:0000313" key="14">
    <source>
        <dbReference type="EMBL" id="QJR35703.1"/>
    </source>
</evidence>
<keyword evidence="9" id="KW-0998">Cell outer membrane</keyword>
<keyword evidence="2" id="KW-0813">Transport</keyword>
<feature type="chain" id="PRO_5026723944" evidence="11">
    <location>
        <begin position="31"/>
        <end position="785"/>
    </location>
</feature>
<keyword evidence="8 14" id="KW-0675">Receptor</keyword>
<feature type="domain" description="TonB-dependent receptor plug" evidence="13">
    <location>
        <begin position="141"/>
        <end position="246"/>
    </location>
</feature>
<dbReference type="Gene3D" id="2.170.130.10">
    <property type="entry name" value="TonB-dependent receptor, plug domain"/>
    <property type="match status" value="1"/>
</dbReference>
<dbReference type="InterPro" id="IPR012910">
    <property type="entry name" value="Plug_dom"/>
</dbReference>
<reference evidence="14 15" key="1">
    <citation type="submission" date="2020-05" db="EMBL/GenBank/DDBJ databases">
        <title>Complete genome sequence of Gemmatimonas greenlandica TET16.</title>
        <authorList>
            <person name="Zeng Y."/>
        </authorList>
    </citation>
    <scope>NUCLEOTIDE SEQUENCE [LARGE SCALE GENOMIC DNA]</scope>
    <source>
        <strain evidence="14 15">TET16</strain>
    </source>
</reference>
<evidence type="ECO:0000256" key="5">
    <source>
        <dbReference type="ARBA" id="ARBA00022729"/>
    </source>
</evidence>
<dbReference type="InterPro" id="IPR000531">
    <property type="entry name" value="Beta-barrel_TonB"/>
</dbReference>
<evidence type="ECO:0000256" key="9">
    <source>
        <dbReference type="ARBA" id="ARBA00023237"/>
    </source>
</evidence>
<dbReference type="GO" id="GO:0030246">
    <property type="term" value="F:carbohydrate binding"/>
    <property type="evidence" value="ECO:0007669"/>
    <property type="project" value="InterPro"/>
</dbReference>
<dbReference type="SUPFAM" id="SSF56935">
    <property type="entry name" value="Porins"/>
    <property type="match status" value="1"/>
</dbReference>
<name>A0A6M4ILY4_9BACT</name>
<feature type="signal peptide" evidence="11">
    <location>
        <begin position="1"/>
        <end position="30"/>
    </location>
</feature>
<evidence type="ECO:0000256" key="3">
    <source>
        <dbReference type="ARBA" id="ARBA00022452"/>
    </source>
</evidence>
<dbReference type="AlphaFoldDB" id="A0A6M4ILY4"/>
<dbReference type="InterPro" id="IPR037066">
    <property type="entry name" value="Plug_dom_sf"/>
</dbReference>
<dbReference type="PANTHER" id="PTHR30069:SF29">
    <property type="entry name" value="HEMOGLOBIN AND HEMOGLOBIN-HAPTOGLOBIN-BINDING PROTEIN 1-RELATED"/>
    <property type="match status" value="1"/>
</dbReference>
<dbReference type="Pfam" id="PF00593">
    <property type="entry name" value="TonB_dep_Rec_b-barrel"/>
    <property type="match status" value="1"/>
</dbReference>
<evidence type="ECO:0000256" key="11">
    <source>
        <dbReference type="SAM" id="SignalP"/>
    </source>
</evidence>
<keyword evidence="3" id="KW-1134">Transmembrane beta strand</keyword>
<dbReference type="Gene3D" id="2.60.40.1120">
    <property type="entry name" value="Carboxypeptidase-like, regulatory domain"/>
    <property type="match status" value="1"/>
</dbReference>
<evidence type="ECO:0000256" key="4">
    <source>
        <dbReference type="ARBA" id="ARBA00022692"/>
    </source>
</evidence>
<dbReference type="Pfam" id="PF13620">
    <property type="entry name" value="CarboxypepD_reg"/>
    <property type="match status" value="1"/>
</dbReference>
<keyword evidence="6 10" id="KW-0798">TonB box</keyword>
<protein>
    <submittedName>
        <fullName evidence="14">TonB-dependent receptor</fullName>
    </submittedName>
</protein>
<evidence type="ECO:0000256" key="7">
    <source>
        <dbReference type="ARBA" id="ARBA00023136"/>
    </source>
</evidence>
<dbReference type="InterPro" id="IPR039426">
    <property type="entry name" value="TonB-dep_rcpt-like"/>
</dbReference>
<organism evidence="14 15">
    <name type="scientific">Gemmatimonas groenlandica</name>
    <dbReference type="NCBI Taxonomy" id="2732249"/>
    <lineage>
        <taxon>Bacteria</taxon>
        <taxon>Pseudomonadati</taxon>
        <taxon>Gemmatimonadota</taxon>
        <taxon>Gemmatimonadia</taxon>
        <taxon>Gemmatimonadales</taxon>
        <taxon>Gemmatimonadaceae</taxon>
        <taxon>Gemmatimonas</taxon>
    </lineage>
</organism>
<dbReference type="RefSeq" id="WP_171225134.1">
    <property type="nucleotide sequence ID" value="NZ_CP053085.1"/>
</dbReference>
<evidence type="ECO:0000256" key="6">
    <source>
        <dbReference type="ARBA" id="ARBA00023077"/>
    </source>
</evidence>
<dbReference type="InterPro" id="IPR013784">
    <property type="entry name" value="Carb-bd-like_fold"/>
</dbReference>